<dbReference type="EMBL" id="JACHWP010000003">
    <property type="protein sequence ID" value="MBB3023227.1"/>
    <property type="molecule type" value="Genomic_DNA"/>
</dbReference>
<dbReference type="FunFam" id="1.20.5.100:FF:000001">
    <property type="entry name" value="UDP-glucose 6-dehydrogenase"/>
    <property type="match status" value="1"/>
</dbReference>
<feature type="domain" description="UDP-glucose/GDP-mannose dehydrogenase C-terminal" evidence="13">
    <location>
        <begin position="327"/>
        <end position="429"/>
    </location>
</feature>
<feature type="binding site" evidence="10">
    <location>
        <begin position="156"/>
        <end position="159"/>
    </location>
    <ligand>
        <name>substrate</name>
    </ligand>
</feature>
<keyword evidence="5 8" id="KW-0520">NAD</keyword>
<dbReference type="InterPro" id="IPR014027">
    <property type="entry name" value="UDP-Glc/GDP-Man_DH_C"/>
</dbReference>
<dbReference type="RefSeq" id="WP_246370859.1">
    <property type="nucleotide sequence ID" value="NZ_CBCSFZ010000023.1"/>
</dbReference>
<dbReference type="Pfam" id="PF00984">
    <property type="entry name" value="UDPG_MGDP_dh"/>
    <property type="match status" value="1"/>
</dbReference>
<comment type="function">
    <text evidence="7">Catalyzes the conversion of UDP-glucose into UDP-glucuronate, one of the precursors of teichuronic acid.</text>
</comment>
<dbReference type="AlphaFoldDB" id="A0A839R0F9"/>
<evidence type="ECO:0000313" key="14">
    <source>
        <dbReference type="EMBL" id="MBB3023227.1"/>
    </source>
</evidence>
<dbReference type="InterPro" id="IPR036291">
    <property type="entry name" value="NAD(P)-bd_dom_sf"/>
</dbReference>
<feature type="binding site" evidence="10">
    <location>
        <position position="334"/>
    </location>
    <ligand>
        <name>substrate</name>
    </ligand>
</feature>
<dbReference type="Proteomes" id="UP000568050">
    <property type="component" value="Unassembled WGS sequence"/>
</dbReference>
<dbReference type="InterPro" id="IPR014026">
    <property type="entry name" value="UDP-Glc/GDP-Man_DH_dimer"/>
</dbReference>
<comment type="pathway">
    <text evidence="1">Nucleotide-sugar biosynthesis; UDP-alpha-D-glucuronate biosynthesis; UDP-alpha-D-glucuronate from UDP-alpha-D-glucose: step 1/1.</text>
</comment>
<evidence type="ECO:0000256" key="10">
    <source>
        <dbReference type="PIRSR" id="PIRSR500134-2"/>
    </source>
</evidence>
<dbReference type="InterPro" id="IPR036220">
    <property type="entry name" value="UDP-Glc/GDP-Man_DH_C_sf"/>
</dbReference>
<feature type="binding site" evidence="10">
    <location>
        <position position="215"/>
    </location>
    <ligand>
        <name>substrate</name>
    </ligand>
</feature>
<feature type="binding site" evidence="11">
    <location>
        <position position="341"/>
    </location>
    <ligand>
        <name>NAD(+)</name>
        <dbReference type="ChEBI" id="CHEBI:57540"/>
    </ligand>
</feature>
<dbReference type="SUPFAM" id="SSF51735">
    <property type="entry name" value="NAD(P)-binding Rossmann-fold domains"/>
    <property type="match status" value="1"/>
</dbReference>
<feature type="binding site" evidence="11">
    <location>
        <position position="85"/>
    </location>
    <ligand>
        <name>NAD(+)</name>
        <dbReference type="ChEBI" id="CHEBI:57540"/>
    </ligand>
</feature>
<evidence type="ECO:0000256" key="3">
    <source>
        <dbReference type="ARBA" id="ARBA00012954"/>
    </source>
</evidence>
<evidence type="ECO:0000256" key="4">
    <source>
        <dbReference type="ARBA" id="ARBA00023002"/>
    </source>
</evidence>
<comment type="similarity">
    <text evidence="2 8">Belongs to the UDP-glucose/GDP-mannose dehydrogenase family.</text>
</comment>
<dbReference type="GO" id="GO:0000271">
    <property type="term" value="P:polysaccharide biosynthetic process"/>
    <property type="evidence" value="ECO:0007669"/>
    <property type="project" value="InterPro"/>
</dbReference>
<dbReference type="InterPro" id="IPR017476">
    <property type="entry name" value="UDP-Glc/GDP-Man"/>
</dbReference>
<dbReference type="Gene3D" id="1.20.5.100">
    <property type="entry name" value="Cytochrome c1, transmembrane anchor, C-terminal"/>
    <property type="match status" value="1"/>
</dbReference>
<dbReference type="PIRSF" id="PIRSF000124">
    <property type="entry name" value="UDPglc_GDPman_dh"/>
    <property type="match status" value="1"/>
</dbReference>
<sequence length="513" mass="54367">MKMSVIGVGYLGAVHAASMAKLGHDVVGIDIDADRVAALNEGRSPFFEPGFDELLSDGISSGTLRFTTDWADLTDCRVHFLALGTPQKPDSNSADLSYIQSALASLTGALAAAGASGGGDGSRPLIVGKSTVPVGTARKLRDQVADHADLMWNPEFLREGFAVQDTLTPDRLVYGVAADDETAPEVAILDEVYRAIIDTGVPRFVYGLETSELVKVSANAFLATKISFINAIAEVCEATGGDVTQVAEAIGADERIGSKFLRAGLGFGGGCLPKDIRAFMARAEELNVGEAVGFLREIDAINIRRRERVLNLARLELQGDLAGKRVTVLGAAFKPNSDDTRDSPALDVAHMLHREGAKVTVTDPQAIPNARRRFPELTYVENCEEAMIDAELVILGTEWARFRELSPTVTMRLVHPGASIIDARNVLDPAAWRAAGWVFHALGRMSPQHSFPVQQPSWMADGCRSQKKRVAQPVAARPATAHANVPQPTAAHASAGAAADTGTVTSVGAAAGA</sequence>
<comment type="caution">
    <text evidence="14">The sequence shown here is derived from an EMBL/GenBank/DDBJ whole genome shotgun (WGS) entry which is preliminary data.</text>
</comment>
<dbReference type="PANTHER" id="PTHR43750:SF3">
    <property type="entry name" value="UDP-GLUCOSE 6-DEHYDROGENASE TUAD"/>
    <property type="match status" value="1"/>
</dbReference>
<dbReference type="Gene3D" id="3.40.50.720">
    <property type="entry name" value="NAD(P)-binding Rossmann-like Domain"/>
    <property type="match status" value="2"/>
</dbReference>
<evidence type="ECO:0000256" key="9">
    <source>
        <dbReference type="PIRSR" id="PIRSR500134-1"/>
    </source>
</evidence>
<dbReference type="Pfam" id="PF03720">
    <property type="entry name" value="UDPG_MGDP_dh_C"/>
    <property type="match status" value="1"/>
</dbReference>
<evidence type="ECO:0000256" key="11">
    <source>
        <dbReference type="PIRSR" id="PIRSR500134-3"/>
    </source>
</evidence>
<keyword evidence="4 8" id="KW-0560">Oxidoreductase</keyword>
<dbReference type="SUPFAM" id="SSF52413">
    <property type="entry name" value="UDP-glucose/GDP-mannose dehydrogenase C-terminal domain"/>
    <property type="match status" value="1"/>
</dbReference>
<dbReference type="GO" id="GO:0006065">
    <property type="term" value="P:UDP-glucuronate biosynthetic process"/>
    <property type="evidence" value="ECO:0007669"/>
    <property type="project" value="UniProtKB-UniPathway"/>
</dbReference>
<feature type="binding site" evidence="11">
    <location>
        <position position="159"/>
    </location>
    <ligand>
        <name>NAD(+)</name>
        <dbReference type="ChEBI" id="CHEBI:57540"/>
    </ligand>
</feature>
<feature type="binding site" evidence="11">
    <location>
        <position position="131"/>
    </location>
    <ligand>
        <name>NAD(+)</name>
        <dbReference type="ChEBI" id="CHEBI:57540"/>
    </ligand>
</feature>
<dbReference type="InterPro" id="IPR008927">
    <property type="entry name" value="6-PGluconate_DH-like_C_sf"/>
</dbReference>
<feature type="active site" description="Nucleophile" evidence="9">
    <location>
        <position position="271"/>
    </location>
</feature>
<feature type="binding site" evidence="10">
    <location>
        <begin position="260"/>
        <end position="264"/>
    </location>
    <ligand>
        <name>substrate</name>
    </ligand>
</feature>
<evidence type="ECO:0000256" key="12">
    <source>
        <dbReference type="SAM" id="MobiDB-lite"/>
    </source>
</evidence>
<feature type="binding site" evidence="11">
    <location>
        <position position="35"/>
    </location>
    <ligand>
        <name>NAD(+)</name>
        <dbReference type="ChEBI" id="CHEBI:57540"/>
    </ligand>
</feature>
<feature type="region of interest" description="Disordered" evidence="12">
    <location>
        <begin position="462"/>
        <end position="499"/>
    </location>
</feature>
<evidence type="ECO:0000256" key="7">
    <source>
        <dbReference type="ARBA" id="ARBA00053241"/>
    </source>
</evidence>
<name>A0A839R0F9_9MICO</name>
<dbReference type="PIRSF" id="PIRSF500134">
    <property type="entry name" value="UDPglc_DH_bac"/>
    <property type="match status" value="1"/>
</dbReference>
<evidence type="ECO:0000256" key="1">
    <source>
        <dbReference type="ARBA" id="ARBA00004701"/>
    </source>
</evidence>
<dbReference type="UniPathway" id="UPA00038">
    <property type="reaction ID" value="UER00491"/>
</dbReference>
<feature type="binding site" evidence="11">
    <location>
        <position position="274"/>
    </location>
    <ligand>
        <name>NAD(+)</name>
        <dbReference type="ChEBI" id="CHEBI:57540"/>
    </ligand>
</feature>
<feature type="binding site" evidence="10">
    <location>
        <position position="268"/>
    </location>
    <ligand>
        <name>substrate</name>
    </ligand>
</feature>
<dbReference type="Pfam" id="PF03721">
    <property type="entry name" value="UDPG_MGDP_dh_N"/>
    <property type="match status" value="1"/>
</dbReference>
<comment type="catalytic activity">
    <reaction evidence="6 8">
        <text>UDP-alpha-D-glucose + 2 NAD(+) + H2O = UDP-alpha-D-glucuronate + 2 NADH + 3 H(+)</text>
        <dbReference type="Rhea" id="RHEA:23596"/>
        <dbReference type="ChEBI" id="CHEBI:15377"/>
        <dbReference type="ChEBI" id="CHEBI:15378"/>
        <dbReference type="ChEBI" id="CHEBI:57540"/>
        <dbReference type="ChEBI" id="CHEBI:57945"/>
        <dbReference type="ChEBI" id="CHEBI:58052"/>
        <dbReference type="ChEBI" id="CHEBI:58885"/>
        <dbReference type="EC" id="1.1.1.22"/>
    </reaction>
</comment>
<dbReference type="InterPro" id="IPR001732">
    <property type="entry name" value="UDP-Glc/GDP-Man_DH_N"/>
</dbReference>
<reference evidence="14 15" key="1">
    <citation type="submission" date="2020-08" db="EMBL/GenBank/DDBJ databases">
        <title>Sequencing the genomes of 1000 actinobacteria strains.</title>
        <authorList>
            <person name="Klenk H.-P."/>
        </authorList>
    </citation>
    <scope>NUCLEOTIDE SEQUENCE [LARGE SCALE GENOMIC DNA]</scope>
    <source>
        <strain evidence="14 15">DSM 23040</strain>
    </source>
</reference>
<dbReference type="EC" id="1.1.1.22" evidence="3 8"/>
<dbReference type="PANTHER" id="PTHR43750">
    <property type="entry name" value="UDP-GLUCOSE 6-DEHYDROGENASE TUAD"/>
    <property type="match status" value="1"/>
</dbReference>
<accession>A0A839R0F9</accession>
<feature type="compositionally biased region" description="Low complexity" evidence="12">
    <location>
        <begin position="489"/>
        <end position="499"/>
    </location>
</feature>
<evidence type="ECO:0000256" key="2">
    <source>
        <dbReference type="ARBA" id="ARBA00006601"/>
    </source>
</evidence>
<dbReference type="NCBIfam" id="TIGR03026">
    <property type="entry name" value="NDP-sugDHase"/>
    <property type="match status" value="1"/>
</dbReference>
<dbReference type="SUPFAM" id="SSF48179">
    <property type="entry name" value="6-phosphogluconate dehydrogenase C-terminal domain-like"/>
    <property type="match status" value="1"/>
</dbReference>
<dbReference type="InterPro" id="IPR028357">
    <property type="entry name" value="UDPglc_DH_bac"/>
</dbReference>
<dbReference type="SMART" id="SM00984">
    <property type="entry name" value="UDPG_MGDP_dh_C"/>
    <property type="match status" value="1"/>
</dbReference>
<evidence type="ECO:0000313" key="15">
    <source>
        <dbReference type="Proteomes" id="UP000568050"/>
    </source>
</evidence>
<dbReference type="GO" id="GO:0051287">
    <property type="term" value="F:NAD binding"/>
    <property type="evidence" value="ECO:0007669"/>
    <property type="project" value="InterPro"/>
</dbReference>
<evidence type="ECO:0000256" key="5">
    <source>
        <dbReference type="ARBA" id="ARBA00023027"/>
    </source>
</evidence>
<proteinExistence type="inferred from homology"/>
<evidence type="ECO:0000259" key="13">
    <source>
        <dbReference type="SMART" id="SM00984"/>
    </source>
</evidence>
<keyword evidence="15" id="KW-1185">Reference proteome</keyword>
<dbReference type="GO" id="GO:0003979">
    <property type="term" value="F:UDP-glucose 6-dehydrogenase activity"/>
    <property type="evidence" value="ECO:0007669"/>
    <property type="project" value="UniProtKB-EC"/>
</dbReference>
<evidence type="ECO:0000256" key="8">
    <source>
        <dbReference type="PIRNR" id="PIRNR000124"/>
    </source>
</evidence>
<gene>
    <name evidence="14" type="ORF">FHX50_001512</name>
</gene>
<protein>
    <recommendedName>
        <fullName evidence="3 8">UDP-glucose 6-dehydrogenase</fullName>
        <ecNumber evidence="3 8">1.1.1.22</ecNumber>
    </recommendedName>
</protein>
<organism evidence="14 15">
    <name type="scientific">Helcobacillus massiliensis</name>
    <dbReference type="NCBI Taxonomy" id="521392"/>
    <lineage>
        <taxon>Bacteria</taxon>
        <taxon>Bacillati</taxon>
        <taxon>Actinomycetota</taxon>
        <taxon>Actinomycetes</taxon>
        <taxon>Micrococcales</taxon>
        <taxon>Dermabacteraceae</taxon>
        <taxon>Helcobacillus</taxon>
    </lineage>
</organism>
<evidence type="ECO:0000256" key="6">
    <source>
        <dbReference type="ARBA" id="ARBA00047473"/>
    </source>
</evidence>
<feature type="binding site" evidence="11">
    <location>
        <position position="30"/>
    </location>
    <ligand>
        <name>NAD(+)</name>
        <dbReference type="ChEBI" id="CHEBI:57540"/>
    </ligand>
</feature>